<keyword evidence="1" id="KW-1133">Transmembrane helix</keyword>
<feature type="transmembrane region" description="Helical" evidence="1">
    <location>
        <begin position="127"/>
        <end position="145"/>
    </location>
</feature>
<sequence length="194" mass="21274">MTHNTTHAISDVLDALESTVQGDEIAVSDVVDTLGRSSFGSLMLVFSLISTSPASAIPGVTAVVAVLVFILVAQMMAGRESVWLPAVVTRRRLPGDKLCKGIRWLRRPVRFVERFLRPRMTWLFHRPWLWLPMILVMALTLFMPFMEIVPTSGSIASAVIALFAASLLTRDGALAMLSLALLALVPAAAFYWHA</sequence>
<keyword evidence="1" id="KW-0472">Membrane</keyword>
<feature type="transmembrane region" description="Helical" evidence="1">
    <location>
        <begin position="173"/>
        <end position="192"/>
    </location>
</feature>
<reference evidence="2" key="1">
    <citation type="submission" date="2020-08" db="EMBL/GenBank/DDBJ databases">
        <title>Genomic Encyclopedia of Type Strains, Phase IV (KMG-IV): sequencing the most valuable type-strain genomes for metagenomic binning, comparative biology and taxonomic classification.</title>
        <authorList>
            <person name="Goeker M."/>
        </authorList>
    </citation>
    <scope>NUCLEOTIDE SEQUENCE [LARGE SCALE GENOMIC DNA]</scope>
    <source>
        <strain evidence="2">DSM 105040</strain>
    </source>
</reference>
<evidence type="ECO:0000313" key="2">
    <source>
        <dbReference type="EMBL" id="MBB4024013.1"/>
    </source>
</evidence>
<dbReference type="EMBL" id="JACIEQ010000017">
    <property type="protein sequence ID" value="MBB4024013.1"/>
    <property type="molecule type" value="Genomic_DNA"/>
</dbReference>
<name>A0A840CGS7_9RHOB</name>
<evidence type="ECO:0000256" key="1">
    <source>
        <dbReference type="SAM" id="Phobius"/>
    </source>
</evidence>
<keyword evidence="3" id="KW-1185">Reference proteome</keyword>
<dbReference type="Proteomes" id="UP000585681">
    <property type="component" value="Unassembled WGS sequence"/>
</dbReference>
<feature type="transmembrane region" description="Helical" evidence="1">
    <location>
        <begin position="151"/>
        <end position="168"/>
    </location>
</feature>
<dbReference type="PANTHER" id="PTHR41795:SF1">
    <property type="entry name" value="EXOPOLYSACCHARIDE SYNTHESIS PROTEIN"/>
    <property type="match status" value="1"/>
</dbReference>
<dbReference type="RefSeq" id="WP_054540734.1">
    <property type="nucleotide sequence ID" value="NZ_JACIEQ010000017.1"/>
</dbReference>
<organism evidence="2 3">
    <name type="scientific">Actibacterium naphthalenivorans</name>
    <dbReference type="NCBI Taxonomy" id="1614693"/>
    <lineage>
        <taxon>Bacteria</taxon>
        <taxon>Pseudomonadati</taxon>
        <taxon>Pseudomonadota</taxon>
        <taxon>Alphaproteobacteria</taxon>
        <taxon>Rhodobacterales</taxon>
        <taxon>Roseobacteraceae</taxon>
        <taxon>Actibacterium</taxon>
    </lineage>
</organism>
<dbReference type="PIRSF" id="PIRSF033239">
    <property type="entry name" value="ExoD"/>
    <property type="match status" value="1"/>
</dbReference>
<gene>
    <name evidence="2" type="ORF">GGR17_003853</name>
</gene>
<keyword evidence="1" id="KW-0812">Transmembrane</keyword>
<comment type="caution">
    <text evidence="2">The sequence shown here is derived from an EMBL/GenBank/DDBJ whole genome shotgun (WGS) entry which is preliminary data.</text>
</comment>
<dbReference type="Pfam" id="PF06055">
    <property type="entry name" value="ExoD"/>
    <property type="match status" value="1"/>
</dbReference>
<protein>
    <recommendedName>
        <fullName evidence="4">Exopolysaccharide synthesis, ExoD</fullName>
    </recommendedName>
</protein>
<proteinExistence type="predicted"/>
<feature type="transmembrane region" description="Helical" evidence="1">
    <location>
        <begin position="42"/>
        <end position="72"/>
    </location>
</feature>
<dbReference type="AlphaFoldDB" id="A0A840CGS7"/>
<evidence type="ECO:0000313" key="3">
    <source>
        <dbReference type="Proteomes" id="UP000585681"/>
    </source>
</evidence>
<dbReference type="PANTHER" id="PTHR41795">
    <property type="entry name" value="EXOPOLYSACCHARIDE SYNTHESIS PROTEIN"/>
    <property type="match status" value="1"/>
</dbReference>
<accession>A0A840CGS7</accession>
<dbReference type="InterPro" id="IPR010331">
    <property type="entry name" value="ExoD"/>
</dbReference>
<evidence type="ECO:0008006" key="4">
    <source>
        <dbReference type="Google" id="ProtNLM"/>
    </source>
</evidence>